<dbReference type="GO" id="GO:0000287">
    <property type="term" value="F:magnesium ion binding"/>
    <property type="evidence" value="ECO:0007669"/>
    <property type="project" value="UniProtKB-UniRule"/>
</dbReference>
<evidence type="ECO:0000256" key="1">
    <source>
        <dbReference type="ARBA" id="ARBA00000799"/>
    </source>
</evidence>
<dbReference type="AlphaFoldDB" id="A0A2K8KL90"/>
<dbReference type="PANTHER" id="PTHR42839">
    <property type="entry name" value="ISOCHORISMATE SYNTHASE ENTC"/>
    <property type="match status" value="1"/>
</dbReference>
<dbReference type="KEGG" id="rfo:REIFOR_00523"/>
<proteinExistence type="inferred from homology"/>
<dbReference type="GO" id="GO:0009234">
    <property type="term" value="P:menaquinone biosynthetic process"/>
    <property type="evidence" value="ECO:0007669"/>
    <property type="project" value="UniProtKB-UniRule"/>
</dbReference>
<comment type="function">
    <text evidence="4">Catalyzes the conversion of chorismate to isochorismate.</text>
</comment>
<reference evidence="7 8" key="1">
    <citation type="journal article" date="2017" name="Environ. Microbiol.">
        <title>Genomic and physiological analyses of 'Reinekea forsetii' reveal a versatile opportunistic lifestyle during spring algae blooms.</title>
        <authorList>
            <person name="Avci B."/>
            <person name="Hahnke R.L."/>
            <person name="Chafee M."/>
            <person name="Fischer T."/>
            <person name="Gruber-Vodicka H."/>
            <person name="Tegetmeyer H.E."/>
            <person name="Harder J."/>
            <person name="Fuchs B.M."/>
            <person name="Amann R.I."/>
            <person name="Teeling H."/>
        </authorList>
    </citation>
    <scope>NUCLEOTIDE SEQUENCE [LARGE SCALE GENOMIC DNA]</scope>
    <source>
        <strain evidence="7 8">Hel1_31_D35</strain>
    </source>
</reference>
<dbReference type="InterPro" id="IPR015890">
    <property type="entry name" value="Chorismate_C"/>
</dbReference>
<keyword evidence="4" id="KW-0474">Menaquinone biosynthesis</keyword>
<gene>
    <name evidence="4 7" type="primary">menF</name>
    <name evidence="7" type="ORF">REIFOR_00523</name>
</gene>
<name>A0A2K8KL90_9GAMM</name>
<dbReference type="Gene3D" id="3.60.120.10">
    <property type="entry name" value="Anthranilate synthase"/>
    <property type="match status" value="1"/>
</dbReference>
<dbReference type="UniPathway" id="UPA01057">
    <property type="reaction ID" value="UER00163"/>
</dbReference>
<dbReference type="PANTHER" id="PTHR42839:SF2">
    <property type="entry name" value="ISOCHORISMATE SYNTHASE ENTC"/>
    <property type="match status" value="1"/>
</dbReference>
<feature type="binding site" evidence="4">
    <location>
        <position position="325"/>
    </location>
    <ligand>
        <name>Mg(2+)</name>
        <dbReference type="ChEBI" id="CHEBI:18420"/>
    </ligand>
</feature>
<dbReference type="GO" id="GO:0008909">
    <property type="term" value="F:isochorismate synthase activity"/>
    <property type="evidence" value="ECO:0007669"/>
    <property type="project" value="UniProtKB-UniRule"/>
</dbReference>
<dbReference type="HAMAP" id="MF_01935">
    <property type="entry name" value="MenF"/>
    <property type="match status" value="1"/>
</dbReference>
<keyword evidence="3 4" id="KW-0413">Isomerase</keyword>
<evidence type="ECO:0000313" key="8">
    <source>
        <dbReference type="Proteomes" id="UP000229757"/>
    </source>
</evidence>
<dbReference type="InterPro" id="IPR005801">
    <property type="entry name" value="ADC_synthase"/>
</dbReference>
<keyword evidence="8" id="KW-1185">Reference proteome</keyword>
<evidence type="ECO:0000256" key="2">
    <source>
        <dbReference type="ARBA" id="ARBA00005297"/>
    </source>
</evidence>
<evidence type="ECO:0000256" key="4">
    <source>
        <dbReference type="HAMAP-Rule" id="MF_01935"/>
    </source>
</evidence>
<feature type="active site" description="Proton acceptor" evidence="4">
    <location>
        <position position="232"/>
    </location>
</feature>
<dbReference type="RefSeq" id="WP_100256078.1">
    <property type="nucleotide sequence ID" value="NZ_CP011797.1"/>
</dbReference>
<comment type="catalytic activity">
    <reaction evidence="1 4">
        <text>chorismate = isochorismate</text>
        <dbReference type="Rhea" id="RHEA:18985"/>
        <dbReference type="ChEBI" id="CHEBI:29748"/>
        <dbReference type="ChEBI" id="CHEBI:29780"/>
        <dbReference type="EC" id="5.4.4.2"/>
    </reaction>
</comment>
<dbReference type="UniPathway" id="UPA00079"/>
<feature type="region of interest" description="Disordered" evidence="5">
    <location>
        <begin position="1"/>
        <end position="23"/>
    </location>
</feature>
<dbReference type="NCBIfam" id="TIGR00543">
    <property type="entry name" value="isochor_syn"/>
    <property type="match status" value="1"/>
</dbReference>
<sequence>MSEQYLESGRPQLRPKPALTNGPKNAFQRAVHQLTSRLAQLTPSLNQLIHISIDIPAIDLLGWLADNPHPEQSYWQNRDSQFALAGLDRALVIEATEFSQVDRVMADIKTALEQASSIGTGAVFLGGIGFDSGMTGPWQAFKAVSFQAPLCFVQQRHGQFELGFNLYSATRSSWHQQTKRLTQLLAGLCFDTPPKPVAKNAIVHRQDSLSLAAWRDRVAQTLSAIANGQIQKAVLARRVDLRLAHAANLPDLLSRWRDLNPASFSFLLSQSGTRFLGCSPERLFVRRHQRLDTEAIAGTLPRGRNRADDLFYGRQLLTDPKLRREHRLVSDFIGQQLAPFCTEIDTEHKAHVLKLSAIQHLCQPIQANLQPGVANHQLVQALHPTPAVCGYPRQAAKDLIDRLEPVERGWYSGAVGVVSDAGAEFAVAIRSALCRDNRLFCYSGVGIVDGSVAEQEWYELESKLQTLLELIEQ</sequence>
<keyword evidence="4" id="KW-0460">Magnesium</keyword>
<feature type="active site" description="Proton donor" evidence="4">
    <location>
        <position position="281"/>
    </location>
</feature>
<keyword evidence="4" id="KW-0479">Metal-binding</keyword>
<organism evidence="7 8">
    <name type="scientific">Reinekea forsetii</name>
    <dbReference type="NCBI Taxonomy" id="1336806"/>
    <lineage>
        <taxon>Bacteria</taxon>
        <taxon>Pseudomonadati</taxon>
        <taxon>Pseudomonadota</taxon>
        <taxon>Gammaproteobacteria</taxon>
        <taxon>Oceanospirillales</taxon>
        <taxon>Saccharospirillaceae</taxon>
        <taxon>Reinekea</taxon>
    </lineage>
</organism>
<dbReference type="Proteomes" id="UP000229757">
    <property type="component" value="Chromosome"/>
</dbReference>
<dbReference type="OrthoDB" id="9806579at2"/>
<dbReference type="EC" id="5.4.4.2" evidence="4"/>
<dbReference type="InterPro" id="IPR034681">
    <property type="entry name" value="MenF"/>
</dbReference>
<comment type="pathway">
    <text evidence="4">Quinol/quinone metabolism; menaquinone biosynthesis.</text>
</comment>
<dbReference type="InterPro" id="IPR004561">
    <property type="entry name" value="IsoChor_synthase"/>
</dbReference>
<evidence type="ECO:0000313" key="7">
    <source>
        <dbReference type="EMBL" id="ATX75693.1"/>
    </source>
</evidence>
<feature type="domain" description="Chorismate-utilising enzyme C-terminal" evidence="6">
    <location>
        <begin position="212"/>
        <end position="463"/>
    </location>
</feature>
<comment type="similarity">
    <text evidence="2 4">Belongs to the isochorismate synthase family.</text>
</comment>
<dbReference type="EMBL" id="CP011797">
    <property type="protein sequence ID" value="ATX75693.1"/>
    <property type="molecule type" value="Genomic_DNA"/>
</dbReference>
<protein>
    <recommendedName>
        <fullName evidence="4">Isochorismate synthase MenF</fullName>
        <ecNumber evidence="4">5.4.4.2</ecNumber>
    </recommendedName>
    <alternativeName>
        <fullName evidence="4">Isochorismate mutase</fullName>
    </alternativeName>
</protein>
<accession>A0A2K8KL90</accession>
<evidence type="ECO:0000256" key="5">
    <source>
        <dbReference type="SAM" id="MobiDB-lite"/>
    </source>
</evidence>
<evidence type="ECO:0000256" key="3">
    <source>
        <dbReference type="ARBA" id="ARBA00023235"/>
    </source>
</evidence>
<dbReference type="SUPFAM" id="SSF56322">
    <property type="entry name" value="ADC synthase"/>
    <property type="match status" value="1"/>
</dbReference>
<comment type="cofactor">
    <cofactor evidence="4">
        <name>Mg(2+)</name>
        <dbReference type="ChEBI" id="CHEBI:18420"/>
    </cofactor>
</comment>
<evidence type="ECO:0000259" key="6">
    <source>
        <dbReference type="Pfam" id="PF00425"/>
    </source>
</evidence>
<dbReference type="Pfam" id="PF00425">
    <property type="entry name" value="Chorismate_bind"/>
    <property type="match status" value="1"/>
</dbReference>
<comment type="pathway">
    <text evidence="4">Quinol/quinone metabolism; 1,4-dihydroxy-2-naphthoate biosynthesis; 1,4-dihydroxy-2-naphthoate from chorismate: step 1/7.</text>
</comment>
<feature type="binding site" evidence="4">
    <location>
        <position position="459"/>
    </location>
    <ligand>
        <name>Mg(2+)</name>
        <dbReference type="ChEBI" id="CHEBI:18420"/>
    </ligand>
</feature>